<dbReference type="GO" id="GO:0042597">
    <property type="term" value="C:periplasmic space"/>
    <property type="evidence" value="ECO:0007669"/>
    <property type="project" value="UniProtKB-ARBA"/>
</dbReference>
<dbReference type="PANTHER" id="PTHR30290:SF9">
    <property type="entry name" value="OLIGOPEPTIDE-BINDING PROTEIN APPA"/>
    <property type="match status" value="1"/>
</dbReference>
<keyword evidence="7" id="KW-1185">Reference proteome</keyword>
<dbReference type="InterPro" id="IPR000914">
    <property type="entry name" value="SBP_5_dom"/>
</dbReference>
<keyword evidence="2" id="KW-0813">Transport</keyword>
<dbReference type="PROSITE" id="PS51257">
    <property type="entry name" value="PROKAR_LIPOPROTEIN"/>
    <property type="match status" value="1"/>
</dbReference>
<feature type="domain" description="Solute-binding protein family 5" evidence="5">
    <location>
        <begin position="116"/>
        <end position="523"/>
    </location>
</feature>
<dbReference type="STRING" id="1227457.C451_10270"/>
<dbReference type="Proteomes" id="UP000011680">
    <property type="component" value="Unassembled WGS sequence"/>
</dbReference>
<dbReference type="GO" id="GO:0015833">
    <property type="term" value="P:peptide transport"/>
    <property type="evidence" value="ECO:0007669"/>
    <property type="project" value="TreeGrafter"/>
</dbReference>
<dbReference type="GO" id="GO:1904680">
    <property type="term" value="F:peptide transmembrane transporter activity"/>
    <property type="evidence" value="ECO:0007669"/>
    <property type="project" value="TreeGrafter"/>
</dbReference>
<proteinExistence type="inferred from homology"/>
<dbReference type="Gene3D" id="3.10.105.10">
    <property type="entry name" value="Dipeptide-binding Protein, Domain 3"/>
    <property type="match status" value="1"/>
</dbReference>
<dbReference type="Gene3D" id="3.40.190.10">
    <property type="entry name" value="Periplasmic binding protein-like II"/>
    <property type="match status" value="1"/>
</dbReference>
<dbReference type="GO" id="GO:0043190">
    <property type="term" value="C:ATP-binding cassette (ABC) transporter complex"/>
    <property type="evidence" value="ECO:0007669"/>
    <property type="project" value="InterPro"/>
</dbReference>
<dbReference type="InterPro" id="IPR039424">
    <property type="entry name" value="SBP_5"/>
</dbReference>
<evidence type="ECO:0000259" key="5">
    <source>
        <dbReference type="Pfam" id="PF00496"/>
    </source>
</evidence>
<evidence type="ECO:0000256" key="2">
    <source>
        <dbReference type="ARBA" id="ARBA00022448"/>
    </source>
</evidence>
<dbReference type="RefSeq" id="WP_007740209.1">
    <property type="nucleotide sequence ID" value="NZ_AOMF01000154.1"/>
</dbReference>
<evidence type="ECO:0000256" key="4">
    <source>
        <dbReference type="SAM" id="MobiDB-lite"/>
    </source>
</evidence>
<comment type="similarity">
    <text evidence="1">Belongs to the bacterial solute-binding protein 5 family.</text>
</comment>
<gene>
    <name evidence="6" type="ORF">C451_10270</name>
</gene>
<dbReference type="PIRSF" id="PIRSF002741">
    <property type="entry name" value="MppA"/>
    <property type="match status" value="1"/>
</dbReference>
<dbReference type="eggNOG" id="arCOG01534">
    <property type="taxonomic scope" value="Archaea"/>
</dbReference>
<name>M0N6B5_9EURY</name>
<dbReference type="EMBL" id="AOMF01000154">
    <property type="protein sequence ID" value="EMA53073.1"/>
    <property type="molecule type" value="Genomic_DNA"/>
</dbReference>
<reference evidence="6 7" key="1">
    <citation type="journal article" date="2014" name="PLoS Genet.">
        <title>Phylogenetically driven sequencing of extremely halophilic archaea reveals strategies for static and dynamic osmo-response.</title>
        <authorList>
            <person name="Becker E.A."/>
            <person name="Seitzer P.M."/>
            <person name="Tritt A."/>
            <person name="Larsen D."/>
            <person name="Krusor M."/>
            <person name="Yao A.I."/>
            <person name="Wu D."/>
            <person name="Madern D."/>
            <person name="Eisen J.A."/>
            <person name="Darling A.E."/>
            <person name="Facciotti M.T."/>
        </authorList>
    </citation>
    <scope>NUCLEOTIDE SEQUENCE [LARGE SCALE GENOMIC DNA]</scope>
    <source>
        <strain evidence="6 7">JCM 13552</strain>
    </source>
</reference>
<dbReference type="InterPro" id="IPR030678">
    <property type="entry name" value="Peptide/Ni-bd"/>
</dbReference>
<sequence length="628" mass="69034">MRDDNSQTRRRFLKTTGGAAGALALAGCTGGGGGNDSGGNGSGDNGSGGANGSGGNGSSQQTQQEIEADPSKTLKRIMTGTITTLDPIEATDESSGYVNQQLYDMLMNYPDGKADPKKGLAKSFELSDDNTTYTFTLKDATFHNGDTVTAQDIVYSWERLAASSNSKRAPFILDSLGVKHETTTQEGEETYKPGSLAINAKDETTFEVTLSAPFHAAQEMMAYNSFAVLPEGYVGDIEGYDGEVSQKELSTSKPVGAGPFKLKEWNSGTSAEVERFDDYHGGKASVAGVRWQVLEKSSPRYNYAMNKNADVFTIPTSQYDPSKVNVQRGPDDLGREFGTYGQVRNGSTLQYLAVPEINTYYVGFDMSKVPKPVRQAFAYAANQQQLTKQVFKGRGVPAFHITPKSIYPGGGSKAYDKHAKQNYPYGYNKSQLQKAQKVMKDAGYGPNNRFTIQWTQYQSDTWLELGKLFRDQLSSAFIDMQIQQTPFATLTERGRSGKLEVYTLGWIADWPAPDNFLQLLNPPQTDTSSDAPLSYINWKPENGDAAQRASKAYEAVSNNQAPTKQAQQARNKAYVNMEEANWEDVGFLPLYHSLGERFAYNWVDIPPYGGMGDSRQMYNDVKIAKNRQ</sequence>
<feature type="region of interest" description="Disordered" evidence="4">
    <location>
        <begin position="24"/>
        <end position="72"/>
    </location>
</feature>
<protein>
    <submittedName>
        <fullName evidence="6">Dipeptide ABC transporter dipeptide-binding protein</fullName>
    </submittedName>
</protein>
<dbReference type="AlphaFoldDB" id="M0N6B5"/>
<dbReference type="CDD" id="cd00995">
    <property type="entry name" value="PBP2_NikA_DppA_OppA_like"/>
    <property type="match status" value="1"/>
</dbReference>
<accession>M0N6B5</accession>
<dbReference type="PANTHER" id="PTHR30290">
    <property type="entry name" value="PERIPLASMIC BINDING COMPONENT OF ABC TRANSPORTER"/>
    <property type="match status" value="1"/>
</dbReference>
<keyword evidence="3" id="KW-0732">Signal</keyword>
<evidence type="ECO:0000313" key="7">
    <source>
        <dbReference type="Proteomes" id="UP000011680"/>
    </source>
</evidence>
<feature type="compositionally biased region" description="Gly residues" evidence="4">
    <location>
        <begin position="28"/>
        <end position="57"/>
    </location>
</feature>
<evidence type="ECO:0000256" key="3">
    <source>
        <dbReference type="ARBA" id="ARBA00022729"/>
    </source>
</evidence>
<dbReference type="PATRIC" id="fig|1227457.3.peg.1916"/>
<dbReference type="Pfam" id="PF00496">
    <property type="entry name" value="SBP_bac_5"/>
    <property type="match status" value="1"/>
</dbReference>
<evidence type="ECO:0000313" key="6">
    <source>
        <dbReference type="EMBL" id="EMA53073.1"/>
    </source>
</evidence>
<organism evidence="6 7">
    <name type="scientific">Halococcus thailandensis JCM 13552</name>
    <dbReference type="NCBI Taxonomy" id="1227457"/>
    <lineage>
        <taxon>Archaea</taxon>
        <taxon>Methanobacteriati</taxon>
        <taxon>Methanobacteriota</taxon>
        <taxon>Stenosarchaea group</taxon>
        <taxon>Halobacteria</taxon>
        <taxon>Halobacteriales</taxon>
        <taxon>Halococcaceae</taxon>
        <taxon>Halococcus</taxon>
    </lineage>
</organism>
<dbReference type="PROSITE" id="PS51318">
    <property type="entry name" value="TAT"/>
    <property type="match status" value="1"/>
</dbReference>
<dbReference type="InterPro" id="IPR006311">
    <property type="entry name" value="TAT_signal"/>
</dbReference>
<comment type="caution">
    <text evidence="6">The sequence shown here is derived from an EMBL/GenBank/DDBJ whole genome shotgun (WGS) entry which is preliminary data.</text>
</comment>
<dbReference type="SUPFAM" id="SSF53850">
    <property type="entry name" value="Periplasmic binding protein-like II"/>
    <property type="match status" value="1"/>
</dbReference>
<dbReference type="OrthoDB" id="233597at2157"/>
<evidence type="ECO:0000256" key="1">
    <source>
        <dbReference type="ARBA" id="ARBA00005695"/>
    </source>
</evidence>